<dbReference type="Proteomes" id="UP000798951">
    <property type="component" value="Unassembled WGS sequence"/>
</dbReference>
<dbReference type="CDD" id="cd00090">
    <property type="entry name" value="HTH_ARSR"/>
    <property type="match status" value="1"/>
</dbReference>
<organism evidence="2 3">
    <name type="scientific">Nocardia caishijiensis</name>
    <dbReference type="NCBI Taxonomy" id="184756"/>
    <lineage>
        <taxon>Bacteria</taxon>
        <taxon>Bacillati</taxon>
        <taxon>Actinomycetota</taxon>
        <taxon>Actinomycetes</taxon>
        <taxon>Mycobacteriales</taxon>
        <taxon>Nocardiaceae</taxon>
        <taxon>Nocardia</taxon>
    </lineage>
</organism>
<dbReference type="InterPro" id="IPR001845">
    <property type="entry name" value="HTH_ArsR_DNA-bd_dom"/>
</dbReference>
<evidence type="ECO:0000313" key="2">
    <source>
        <dbReference type="EMBL" id="KAF0846837.1"/>
    </source>
</evidence>
<dbReference type="Gene3D" id="1.10.10.10">
    <property type="entry name" value="Winged helix-like DNA-binding domain superfamily/Winged helix DNA-binding domain"/>
    <property type="match status" value="1"/>
</dbReference>
<dbReference type="PROSITE" id="PS50987">
    <property type="entry name" value="HTH_ARSR_2"/>
    <property type="match status" value="1"/>
</dbReference>
<keyword evidence="3" id="KW-1185">Reference proteome</keyword>
<comment type="caution">
    <text evidence="2">The sequence shown here is derived from an EMBL/GenBank/DDBJ whole genome shotgun (WGS) entry which is preliminary data.</text>
</comment>
<dbReference type="SUPFAM" id="SSF46785">
    <property type="entry name" value="Winged helix' DNA-binding domain"/>
    <property type="match status" value="1"/>
</dbReference>
<dbReference type="Pfam" id="PF01022">
    <property type="entry name" value="HTH_5"/>
    <property type="match status" value="1"/>
</dbReference>
<evidence type="ECO:0000313" key="3">
    <source>
        <dbReference type="Proteomes" id="UP000798951"/>
    </source>
</evidence>
<dbReference type="SMART" id="SM00418">
    <property type="entry name" value="HTH_ARSR"/>
    <property type="match status" value="1"/>
</dbReference>
<protein>
    <submittedName>
        <fullName evidence="2">ArsR family transcriptional regulator</fullName>
    </submittedName>
</protein>
<gene>
    <name evidence="2" type="ORF">FNL39_104259</name>
</gene>
<dbReference type="InterPro" id="IPR052543">
    <property type="entry name" value="HTH_Metal-responsive_Reg"/>
</dbReference>
<dbReference type="InterPro" id="IPR036388">
    <property type="entry name" value="WH-like_DNA-bd_sf"/>
</dbReference>
<dbReference type="PANTHER" id="PTHR39168">
    <property type="entry name" value="TRANSCRIPTIONAL REGULATOR-RELATED"/>
    <property type="match status" value="1"/>
</dbReference>
<dbReference type="NCBIfam" id="NF033788">
    <property type="entry name" value="HTH_metalloreg"/>
    <property type="match status" value="1"/>
</dbReference>
<dbReference type="EMBL" id="VMSD01000004">
    <property type="protein sequence ID" value="KAF0846837.1"/>
    <property type="molecule type" value="Genomic_DNA"/>
</dbReference>
<dbReference type="InterPro" id="IPR011991">
    <property type="entry name" value="ArsR-like_HTH"/>
</dbReference>
<feature type="domain" description="HTH arsR-type" evidence="1">
    <location>
        <begin position="10"/>
        <end position="104"/>
    </location>
</feature>
<name>A0ABQ6YM24_9NOCA</name>
<dbReference type="PANTHER" id="PTHR39168:SF2">
    <property type="entry name" value="HTH-TYPE TRANSCRIPTIONAL REGULATOR CMTR"/>
    <property type="match status" value="1"/>
</dbReference>
<sequence>MEICIIGIVEAVLHREALARFGHALSDPTRTQVLLSLRTGPAYPSDMAEQIGVTRQILSNHLACLRGCGLVVAVPEGRRSRYELADRRIAAALEDLLGLVLAVDPACCPDSDTQGCC</sequence>
<proteinExistence type="predicted"/>
<reference evidence="2 3" key="1">
    <citation type="submission" date="2019-07" db="EMBL/GenBank/DDBJ databases">
        <title>Genomic Encyclopedia of Type Strains, Phase IV (KMG-IV): sequencing the most valuable type-strain genomes for metagenomic binning, comparative biology and taxonomic classification.</title>
        <authorList>
            <person name="Goeker M."/>
        </authorList>
    </citation>
    <scope>NUCLEOTIDE SEQUENCE [LARGE SCALE GENOMIC DNA]</scope>
    <source>
        <strain evidence="2 3">DSM 44831</strain>
    </source>
</reference>
<accession>A0ABQ6YM24</accession>
<dbReference type="PRINTS" id="PR00778">
    <property type="entry name" value="HTHARSR"/>
</dbReference>
<dbReference type="InterPro" id="IPR036390">
    <property type="entry name" value="WH_DNA-bd_sf"/>
</dbReference>
<evidence type="ECO:0000259" key="1">
    <source>
        <dbReference type="PROSITE" id="PS50987"/>
    </source>
</evidence>